<dbReference type="PANTHER" id="PTHR34236:SF1">
    <property type="entry name" value="DIMETHYL SULFOXIDE REDUCTASE TRANSCRIPTIONAL ACTIVATOR"/>
    <property type="match status" value="1"/>
</dbReference>
<evidence type="ECO:0000313" key="9">
    <source>
        <dbReference type="Proteomes" id="UP000011693"/>
    </source>
</evidence>
<dbReference type="GO" id="GO:0016301">
    <property type="term" value="F:kinase activity"/>
    <property type="evidence" value="ECO:0007669"/>
    <property type="project" value="UniProtKB-KW"/>
</dbReference>
<dbReference type="Gene3D" id="3.40.50.2300">
    <property type="match status" value="1"/>
</dbReference>
<evidence type="ECO:0000259" key="7">
    <source>
        <dbReference type="PROSITE" id="PS50110"/>
    </source>
</evidence>
<dbReference type="InterPro" id="IPR011006">
    <property type="entry name" value="CheY-like_superfamily"/>
</dbReference>
<keyword evidence="1" id="KW-0808">Transferase</keyword>
<sequence length="951" mass="103422">MMRLTDHNHNHDRPPTHGSRPGSRTPITAYGPQLTPLQPSSTGDTLVRVASTTGASLSMNSTTPTRRVSDSPEPIRVLFVDTTETTARAATAVFDAEFDIRTQIAPSDDDDIESRLESVDCVVTEHGPEANNKQSALQAIRATDSDLPVIVFSTVRDEDSIERALSAGATDFVRIDADDAGYWMLATRISALVASGRAGKATASADHPLDAVLVGSSVLDESLTFTAVSASHAALHGEQRDRLLGASWTVLFPDDATAVLESIARRARSRGTAVGEVATLDGERTFPALVSLARVREMFVCTVFDQSWREGGRSERSERSGESDESEDAEREQTGVATAGKTGSITLGFERALHGIETLANTRVEPDESGIQEFCTTIIDTVETGSRHDSGRSTTATTTVAAVYRYDEETDTLRRQATTRAGGFDRTVSLEERTLPLCRAFLDREPVFVADLQASPLSTVADLRRARGLVSPVGSHGVLVVGVRESGVQTRSRPVPDASADGTPTLTPLDHAFVRLVSATAGTVLDRVDTKRELNSCAEHLDDASESVDSLTERLELVCTVARAISTAWTRGELETRVCESVAASDCYAIARIAALDSVGETIRDRAWAGTEPTALESPDASVDVLVDEREPMAWTLQSLEPCTHRRLLSEPGSVDQHWRQTAVSQGIRAVTAVPLVFRERSYGGLAVYSERPTAFDADERQLIVDLGAWVAQASNAIEMRTALVGRGEVELEFRLRGEAIEFLEWARETGGSVEFETSVSQPDGSIRGFFTIENPSEEAILELAARSPSVSDTRLVTTHGDRQLFECTLTEETLIARLLEYGVVPRRISATEEAGRLVVSLPAQTDVREFVEFVGRLYPDSTLVRRREREVDARPGYGFRAELESTLTARQLEALETAFVSGYFEVPRETSGATVAEMLGITQPTLNTHLRVAERKLLELVFAREEDAGR</sequence>
<gene>
    <name evidence="8" type="ORF">C482_19891</name>
</gene>
<dbReference type="STRING" id="1227492.C482_19891"/>
<evidence type="ECO:0000256" key="6">
    <source>
        <dbReference type="SAM" id="MobiDB-lite"/>
    </source>
</evidence>
<reference evidence="8 9" key="1">
    <citation type="journal article" date="2014" name="PLoS Genet.">
        <title>Phylogenetically driven sequencing of extremely halophilic archaea reveals strategies for static and dynamic osmo-response.</title>
        <authorList>
            <person name="Becker E.A."/>
            <person name="Seitzer P.M."/>
            <person name="Tritt A."/>
            <person name="Larsen D."/>
            <person name="Krusor M."/>
            <person name="Yao A.I."/>
            <person name="Wu D."/>
            <person name="Madern D."/>
            <person name="Eisen J.A."/>
            <person name="Darling A.E."/>
            <person name="Facciotti M.T."/>
        </authorList>
    </citation>
    <scope>NUCLEOTIDE SEQUENCE [LARGE SCALE GENOMIC DNA]</scope>
    <source>
        <strain evidence="8 9">JCM 10990</strain>
    </source>
</reference>
<dbReference type="PATRIC" id="fig|1227492.4.peg.3959"/>
<dbReference type="PROSITE" id="PS50110">
    <property type="entry name" value="RESPONSE_REGULATORY"/>
    <property type="match status" value="1"/>
</dbReference>
<dbReference type="SUPFAM" id="SSF55785">
    <property type="entry name" value="PYP-like sensor domain (PAS domain)"/>
    <property type="match status" value="1"/>
</dbReference>
<dbReference type="EMBL" id="AOIN01000099">
    <property type="protein sequence ID" value="ELY93266.1"/>
    <property type="molecule type" value="Genomic_DNA"/>
</dbReference>
<evidence type="ECO:0000256" key="5">
    <source>
        <dbReference type="PROSITE-ProRule" id="PRU00169"/>
    </source>
</evidence>
<dbReference type="InterPro" id="IPR003018">
    <property type="entry name" value="GAF"/>
</dbReference>
<dbReference type="InterPro" id="IPR029016">
    <property type="entry name" value="GAF-like_dom_sf"/>
</dbReference>
<protein>
    <submittedName>
        <fullName evidence="8">Response regulator receiver modulated GAF sensor protein</fullName>
    </submittedName>
</protein>
<feature type="region of interest" description="Disordered" evidence="6">
    <location>
        <begin position="1"/>
        <end position="44"/>
    </location>
</feature>
<dbReference type="Gene3D" id="3.30.450.40">
    <property type="match status" value="1"/>
</dbReference>
<dbReference type="InterPro" id="IPR007050">
    <property type="entry name" value="HTH_bacterioopsin"/>
</dbReference>
<dbReference type="InterPro" id="IPR035965">
    <property type="entry name" value="PAS-like_dom_sf"/>
</dbReference>
<feature type="compositionally biased region" description="Basic and acidic residues" evidence="6">
    <location>
        <begin position="1"/>
        <end position="15"/>
    </location>
</feature>
<evidence type="ECO:0000256" key="1">
    <source>
        <dbReference type="ARBA" id="ARBA00022679"/>
    </source>
</evidence>
<feature type="compositionally biased region" description="Basic and acidic residues" evidence="6">
    <location>
        <begin position="311"/>
        <end position="322"/>
    </location>
</feature>
<feature type="compositionally biased region" description="Polar residues" evidence="6">
    <location>
        <begin position="35"/>
        <end position="44"/>
    </location>
</feature>
<comment type="caution">
    <text evidence="5">Lacks conserved residue(s) required for the propagation of feature annotation.</text>
</comment>
<organism evidence="8 9">
    <name type="scientific">Natrialba chahannaoensis JCM 10990</name>
    <dbReference type="NCBI Taxonomy" id="1227492"/>
    <lineage>
        <taxon>Archaea</taxon>
        <taxon>Methanobacteriati</taxon>
        <taxon>Methanobacteriota</taxon>
        <taxon>Stenosarchaea group</taxon>
        <taxon>Halobacteria</taxon>
        <taxon>Halobacteriales</taxon>
        <taxon>Natrialbaceae</taxon>
        <taxon>Natrialba</taxon>
    </lineage>
</organism>
<dbReference type="GO" id="GO:0000160">
    <property type="term" value="P:phosphorelay signal transduction system"/>
    <property type="evidence" value="ECO:0007669"/>
    <property type="project" value="InterPro"/>
</dbReference>
<dbReference type="Pfam" id="PF13185">
    <property type="entry name" value="GAF_2"/>
    <property type="match status" value="1"/>
</dbReference>
<evidence type="ECO:0000313" key="8">
    <source>
        <dbReference type="EMBL" id="ELY93266.1"/>
    </source>
</evidence>
<dbReference type="Gene3D" id="3.30.450.20">
    <property type="entry name" value="PAS domain"/>
    <property type="match status" value="1"/>
</dbReference>
<feature type="region of interest" description="Disordered" evidence="6">
    <location>
        <begin position="311"/>
        <end position="341"/>
    </location>
</feature>
<proteinExistence type="predicted"/>
<dbReference type="AlphaFoldDB" id="M0A4K3"/>
<dbReference type="Pfam" id="PF15915">
    <property type="entry name" value="BAT"/>
    <property type="match status" value="1"/>
</dbReference>
<comment type="caution">
    <text evidence="8">The sequence shown here is derived from an EMBL/GenBank/DDBJ whole genome shotgun (WGS) entry which is preliminary data.</text>
</comment>
<keyword evidence="2" id="KW-0418">Kinase</keyword>
<dbReference type="PANTHER" id="PTHR34236">
    <property type="entry name" value="DIMETHYL SULFOXIDE REDUCTASE TRANSCRIPTIONAL ACTIVATOR"/>
    <property type="match status" value="1"/>
</dbReference>
<keyword evidence="4" id="KW-0804">Transcription</keyword>
<dbReference type="SUPFAM" id="SSF52172">
    <property type="entry name" value="CheY-like"/>
    <property type="match status" value="1"/>
</dbReference>
<dbReference type="Proteomes" id="UP000011693">
    <property type="component" value="Unassembled WGS sequence"/>
</dbReference>
<evidence type="ECO:0000256" key="3">
    <source>
        <dbReference type="ARBA" id="ARBA00023015"/>
    </source>
</evidence>
<keyword evidence="9" id="KW-1185">Reference proteome</keyword>
<dbReference type="Pfam" id="PF04967">
    <property type="entry name" value="HTH_10"/>
    <property type="match status" value="1"/>
</dbReference>
<evidence type="ECO:0000256" key="4">
    <source>
        <dbReference type="ARBA" id="ARBA00023163"/>
    </source>
</evidence>
<dbReference type="RefSeq" id="WP_006169509.1">
    <property type="nucleotide sequence ID" value="NZ_AOIN01000099.1"/>
</dbReference>
<dbReference type="InterPro" id="IPR031803">
    <property type="entry name" value="BAT_GAF/HTH-assoc"/>
</dbReference>
<accession>M0A4K3</accession>
<name>M0A4K3_9EURY</name>
<dbReference type="SUPFAM" id="SSF55781">
    <property type="entry name" value="GAF domain-like"/>
    <property type="match status" value="1"/>
</dbReference>
<keyword evidence="3" id="KW-0805">Transcription regulation</keyword>
<evidence type="ECO:0000256" key="2">
    <source>
        <dbReference type="ARBA" id="ARBA00022777"/>
    </source>
</evidence>
<feature type="domain" description="Response regulatory" evidence="7">
    <location>
        <begin position="76"/>
        <end position="190"/>
    </location>
</feature>
<dbReference type="InterPro" id="IPR001789">
    <property type="entry name" value="Sig_transdc_resp-reg_receiver"/>
</dbReference>